<dbReference type="SMART" id="SM00303">
    <property type="entry name" value="GPS"/>
    <property type="match status" value="1"/>
</dbReference>
<feature type="transmembrane region" description="Helical" evidence="9">
    <location>
        <begin position="963"/>
        <end position="984"/>
    </location>
</feature>
<dbReference type="InterPro" id="IPR051587">
    <property type="entry name" value="Adhesion_GPCR"/>
</dbReference>
<dbReference type="InterPro" id="IPR046338">
    <property type="entry name" value="GAIN_dom_sf"/>
</dbReference>
<dbReference type="Pfam" id="PF00002">
    <property type="entry name" value="7tm_2"/>
    <property type="match status" value="1"/>
</dbReference>
<keyword evidence="13" id="KW-1185">Reference proteome</keyword>
<keyword evidence="5 9" id="KW-0472">Membrane</keyword>
<feature type="transmembrane region" description="Helical" evidence="9">
    <location>
        <begin position="1004"/>
        <end position="1024"/>
    </location>
</feature>
<keyword evidence="3 9" id="KW-0812">Transmembrane</keyword>
<feature type="region of interest" description="Disordered" evidence="8">
    <location>
        <begin position="1039"/>
        <end position="1058"/>
    </location>
</feature>
<dbReference type="Pfam" id="PF01825">
    <property type="entry name" value="GPS"/>
    <property type="match status" value="1"/>
</dbReference>
<dbReference type="AlphaFoldDB" id="A0AAD9C510"/>
<evidence type="ECO:0000256" key="2">
    <source>
        <dbReference type="ARBA" id="ARBA00007343"/>
    </source>
</evidence>
<dbReference type="GO" id="GO:0016020">
    <property type="term" value="C:membrane"/>
    <property type="evidence" value="ECO:0007669"/>
    <property type="project" value="UniProtKB-SubCell"/>
</dbReference>
<dbReference type="Gene3D" id="2.60.220.50">
    <property type="match status" value="1"/>
</dbReference>
<keyword evidence="12" id="KW-0675">Receptor</keyword>
<evidence type="ECO:0000256" key="1">
    <source>
        <dbReference type="ARBA" id="ARBA00004141"/>
    </source>
</evidence>
<dbReference type="Gene3D" id="1.20.1070.10">
    <property type="entry name" value="Rhodopsin 7-helix transmembrane proteins"/>
    <property type="match status" value="1"/>
</dbReference>
<evidence type="ECO:0000313" key="12">
    <source>
        <dbReference type="EMBL" id="KAK1893519.1"/>
    </source>
</evidence>
<name>A0AAD9C510_DISEL</name>
<keyword evidence="7" id="KW-0325">Glycoprotein</keyword>
<feature type="transmembrane region" description="Helical" evidence="9">
    <location>
        <begin position="878"/>
        <end position="895"/>
    </location>
</feature>
<dbReference type="EMBL" id="JASDAP010000011">
    <property type="protein sequence ID" value="KAK1893519.1"/>
    <property type="molecule type" value="Genomic_DNA"/>
</dbReference>
<feature type="domain" description="GAIN-B" evidence="10">
    <location>
        <begin position="612"/>
        <end position="757"/>
    </location>
</feature>
<proteinExistence type="inferred from homology"/>
<evidence type="ECO:0000313" key="13">
    <source>
        <dbReference type="Proteomes" id="UP001228049"/>
    </source>
</evidence>
<evidence type="ECO:0000256" key="3">
    <source>
        <dbReference type="ARBA" id="ARBA00022692"/>
    </source>
</evidence>
<evidence type="ECO:0000256" key="9">
    <source>
        <dbReference type="SAM" id="Phobius"/>
    </source>
</evidence>
<comment type="similarity">
    <text evidence="2">Belongs to the G-protein coupled receptor 2 family. Adhesion G-protein coupled receptor (ADGR) subfamily.</text>
</comment>
<feature type="transmembrane region" description="Helical" evidence="9">
    <location>
        <begin position="921"/>
        <end position="943"/>
    </location>
</feature>
<evidence type="ECO:0000256" key="4">
    <source>
        <dbReference type="ARBA" id="ARBA00022989"/>
    </source>
</evidence>
<dbReference type="InterPro" id="IPR057244">
    <property type="entry name" value="GAIN_B"/>
</dbReference>
<evidence type="ECO:0000256" key="5">
    <source>
        <dbReference type="ARBA" id="ARBA00023136"/>
    </source>
</evidence>
<feature type="domain" description="G-protein coupled receptors family 2 profile 2" evidence="11">
    <location>
        <begin position="761"/>
        <end position="1025"/>
    </location>
</feature>
<evidence type="ECO:0000256" key="7">
    <source>
        <dbReference type="ARBA" id="ARBA00023180"/>
    </source>
</evidence>
<accession>A0AAD9C510</accession>
<dbReference type="SUPFAM" id="SSF81321">
    <property type="entry name" value="Family A G protein-coupled receptor-like"/>
    <property type="match status" value="1"/>
</dbReference>
<comment type="caution">
    <text evidence="12">The sequence shown here is derived from an EMBL/GenBank/DDBJ whole genome shotgun (WGS) entry which is preliminary data.</text>
</comment>
<keyword evidence="4 9" id="KW-1133">Transmembrane helix</keyword>
<dbReference type="GO" id="GO:0004930">
    <property type="term" value="F:G protein-coupled receptor activity"/>
    <property type="evidence" value="ECO:0007669"/>
    <property type="project" value="InterPro"/>
</dbReference>
<sequence>MYYMRLTIESGAILNITEKLGEEFVEPMNPQVKKLQVKNLTMTTVCQSIAGGSECNCSSNFRWNEKNCVLPEKCTFPNGRTPMCVHNDAVAINGFLRLEGTTYHGCLKPEDSVEYKECHKLIFDKMKKVYSTLPGFDTLSITRYRVGSVIVEFALTVAQKIGQQDLVDKSDQLTGSVNASLDLESSGVIKLTMPDSPVCFSTKPLLSCKLQEPLNTLPVWQLSRDRRVTEIFNGTEAEVSTEPKETTVRLLKISELWEGVYSCAYHQKKNDLTISHQASALMDLALLPDILISTEPGFPKCDSPEEVLSVKVICEIGKNTENYTVTWAHEHLFNAVPSEETKKTFTAEAIVSCTKAGVPSVTCKFANRCNETRSATVDINIIYKGDEFCTAEGDWGDTKAGFTSRLKCKGATGHRTRKCTKGVPKTDWDHEVSACVNQDLNEVLKNAENSDIGLGSLDENAAGVFSQLDQVTNNSQKINSYANLNASVQVLLNMVPLDMGPLDMVPLDMGPLDMVPLDMGPLDMVPLDMVPLDSRLNMGPLDMVSLDMVPLDMGPLDMVPLDMGPLDMDFFDSSSNLLEESLKDSWTKTSDQENISLAERYLSSVEKLIVATNVTRLKKKRNIEVMATDCTKQNTECHQKVFNVSVILKSSDPGNVKTAGFKELEKYLPQKDKTLEPNSIVVSTTTEKKTSSVEVEIRFSLLRRRPPHVLMKCVAWDNAKNDWSEDGCKWSGASDEGLCTCKHLSSFAILMQRYPLDIAGLDEVTQVGLSVSVVSLVICLIIEVLVWSSVVKTNTLYLRHMAHINISLCLLVADSCFLASMDPKSVSELWCRIFVVLKHFCFLSMFFWMLFLSSMLLHQAIFQFHHVSKTTYLRLSMFLGYVCPLLIVVITFLVYDGGIEGEYFSKESCWLLYEGLMKGSIHTFVIPVGIIVFVNVLSMMVVIMKLLDHPKNAERANESEKKAAVAVMRSVILLTPIFGVTWVFGFAVMLMDLTSGPIAITMNYLFTLLNAFQGLFILLTTCVMDKSIREALGKRLKKNASAPTSSSSTTKLESTWKK</sequence>
<gene>
    <name evidence="12" type="ORF">KUDE01_018983</name>
</gene>
<dbReference type="FunFam" id="1.20.1070.10:FF:000058">
    <property type="entry name" value="Adhesion G protein-coupled receptor F5"/>
    <property type="match status" value="1"/>
</dbReference>
<keyword evidence="6" id="KW-1015">Disulfide bond</keyword>
<comment type="subcellular location">
    <subcellularLocation>
        <location evidence="1">Membrane</location>
        <topology evidence="1">Multi-pass membrane protein</topology>
    </subcellularLocation>
</comment>
<feature type="transmembrane region" description="Helical" evidence="9">
    <location>
        <begin position="767"/>
        <end position="790"/>
    </location>
</feature>
<evidence type="ECO:0000259" key="11">
    <source>
        <dbReference type="PROSITE" id="PS50261"/>
    </source>
</evidence>
<dbReference type="PRINTS" id="PR00249">
    <property type="entry name" value="GPCRSECRETIN"/>
</dbReference>
<dbReference type="InterPro" id="IPR000203">
    <property type="entry name" value="GPS"/>
</dbReference>
<dbReference type="Proteomes" id="UP001228049">
    <property type="component" value="Unassembled WGS sequence"/>
</dbReference>
<feature type="transmembrane region" description="Helical" evidence="9">
    <location>
        <begin position="833"/>
        <end position="857"/>
    </location>
</feature>
<dbReference type="PROSITE" id="PS50221">
    <property type="entry name" value="GAIN_B"/>
    <property type="match status" value="1"/>
</dbReference>
<dbReference type="PANTHER" id="PTHR45813:SF2">
    <property type="entry name" value="ADHESION G-PROTEIN COUPLED RECEPTOR F3"/>
    <property type="match status" value="1"/>
</dbReference>
<evidence type="ECO:0000256" key="6">
    <source>
        <dbReference type="ARBA" id="ARBA00023157"/>
    </source>
</evidence>
<evidence type="ECO:0000259" key="10">
    <source>
        <dbReference type="PROSITE" id="PS50221"/>
    </source>
</evidence>
<dbReference type="GO" id="GO:0007189">
    <property type="term" value="P:adenylate cyclase-activating G protein-coupled receptor signaling pathway"/>
    <property type="evidence" value="ECO:0007669"/>
    <property type="project" value="TreeGrafter"/>
</dbReference>
<dbReference type="InterPro" id="IPR017981">
    <property type="entry name" value="GPCR_2-like_7TM"/>
</dbReference>
<protein>
    <submittedName>
        <fullName evidence="12">Adhesion G-protein coupled receptor F3</fullName>
    </submittedName>
</protein>
<dbReference type="PANTHER" id="PTHR45813">
    <property type="entry name" value="IG-LIKE DOMAIN-CONTAINING PROTEIN"/>
    <property type="match status" value="1"/>
</dbReference>
<evidence type="ECO:0000256" key="8">
    <source>
        <dbReference type="SAM" id="MobiDB-lite"/>
    </source>
</evidence>
<feature type="transmembrane region" description="Helical" evidence="9">
    <location>
        <begin position="802"/>
        <end position="821"/>
    </location>
</feature>
<organism evidence="12 13">
    <name type="scientific">Dissostichus eleginoides</name>
    <name type="common">Patagonian toothfish</name>
    <name type="synonym">Dissostichus amissus</name>
    <dbReference type="NCBI Taxonomy" id="100907"/>
    <lineage>
        <taxon>Eukaryota</taxon>
        <taxon>Metazoa</taxon>
        <taxon>Chordata</taxon>
        <taxon>Craniata</taxon>
        <taxon>Vertebrata</taxon>
        <taxon>Euteleostomi</taxon>
        <taxon>Actinopterygii</taxon>
        <taxon>Neopterygii</taxon>
        <taxon>Teleostei</taxon>
        <taxon>Neoteleostei</taxon>
        <taxon>Acanthomorphata</taxon>
        <taxon>Eupercaria</taxon>
        <taxon>Perciformes</taxon>
        <taxon>Notothenioidei</taxon>
        <taxon>Nototheniidae</taxon>
        <taxon>Dissostichus</taxon>
    </lineage>
</organism>
<reference evidence="12" key="1">
    <citation type="submission" date="2023-04" db="EMBL/GenBank/DDBJ databases">
        <title>Chromosome-level genome of Chaenocephalus aceratus.</title>
        <authorList>
            <person name="Park H."/>
        </authorList>
    </citation>
    <scope>NUCLEOTIDE SEQUENCE</scope>
    <source>
        <strain evidence="12">DE</strain>
        <tissue evidence="12">Muscle</tissue>
    </source>
</reference>
<dbReference type="GO" id="GO:0007166">
    <property type="term" value="P:cell surface receptor signaling pathway"/>
    <property type="evidence" value="ECO:0007669"/>
    <property type="project" value="InterPro"/>
</dbReference>
<dbReference type="PROSITE" id="PS50261">
    <property type="entry name" value="G_PROTEIN_RECEP_F2_4"/>
    <property type="match status" value="1"/>
</dbReference>
<dbReference type="InterPro" id="IPR000832">
    <property type="entry name" value="GPCR_2_secretin-like"/>
</dbReference>